<dbReference type="AlphaFoldDB" id="A2DQD4"/>
<organism evidence="2 3">
    <name type="scientific">Trichomonas vaginalis (strain ATCC PRA-98 / G3)</name>
    <dbReference type="NCBI Taxonomy" id="412133"/>
    <lineage>
        <taxon>Eukaryota</taxon>
        <taxon>Metamonada</taxon>
        <taxon>Parabasalia</taxon>
        <taxon>Trichomonadida</taxon>
        <taxon>Trichomonadidae</taxon>
        <taxon>Trichomonas</taxon>
    </lineage>
</organism>
<dbReference type="VEuPathDB" id="TrichDB:TVAGG3_1009700"/>
<dbReference type="RefSeq" id="XP_001330760.1">
    <property type="nucleotide sequence ID" value="XM_001330724.1"/>
</dbReference>
<dbReference type="VEuPathDB" id="TrichDB:TVAG_319860"/>
<dbReference type="InParanoid" id="A2DQD4"/>
<dbReference type="KEGG" id="tva:4775408"/>
<feature type="domain" description="Trafficking protein particle complex subunit 13 C-terminal" evidence="1">
    <location>
        <begin position="254"/>
        <end position="322"/>
    </location>
</feature>
<sequence length="353" mass="39701">MSRRSTIVGDIRMSIGVVEQQDIMMSYMSRDIKLETFSPFLHLPPAELVCKNLHSSKCYSGLPMFLVVSVTNCKPVKIQKASVKIKGKQDKKVIFKHESPPTDIAPHETMNVQINFIPQTETIIRIEANLVYYVENSKYSYDDKASIQVLPMTTIKYSLLPNPKMIQVFIKNLYTKPISNISLLTDGGDQYKIPISISPQNEYADIMTLTRPHTNLMLSFATSSSRNVVTYTHFPNTKDEKAEIPIKLIINNVPNEIPVMKTFNCTLELTNLTQTAISGRLQVAELNDSIIAHGNNDLSFTNVQPNKSISIPIEFVALKQGTYCLPSFDCFYNDSKHTRIKTDNGCIVLGNAI</sequence>
<accession>A2DQD4</accession>
<protein>
    <recommendedName>
        <fullName evidence="1">Trafficking protein particle complex subunit 13 C-terminal domain-containing protein</fullName>
    </recommendedName>
</protein>
<evidence type="ECO:0000259" key="1">
    <source>
        <dbReference type="Pfam" id="PF23643"/>
    </source>
</evidence>
<evidence type="ECO:0000313" key="3">
    <source>
        <dbReference type="Proteomes" id="UP000001542"/>
    </source>
</evidence>
<dbReference type="EMBL" id="DS113231">
    <property type="protein sequence ID" value="EAY17391.1"/>
    <property type="molecule type" value="Genomic_DNA"/>
</dbReference>
<dbReference type="Proteomes" id="UP000001542">
    <property type="component" value="Unassembled WGS sequence"/>
</dbReference>
<evidence type="ECO:0000313" key="2">
    <source>
        <dbReference type="EMBL" id="EAY17391.1"/>
    </source>
</evidence>
<name>A2DQD4_TRIV3</name>
<reference evidence="2" key="2">
    <citation type="journal article" date="2007" name="Science">
        <title>Draft genome sequence of the sexually transmitted pathogen Trichomonas vaginalis.</title>
        <authorList>
            <person name="Carlton J.M."/>
            <person name="Hirt R.P."/>
            <person name="Silva J.C."/>
            <person name="Delcher A.L."/>
            <person name="Schatz M."/>
            <person name="Zhao Q."/>
            <person name="Wortman J.R."/>
            <person name="Bidwell S.L."/>
            <person name="Alsmark U.C.M."/>
            <person name="Besteiro S."/>
            <person name="Sicheritz-Ponten T."/>
            <person name="Noel C.J."/>
            <person name="Dacks J.B."/>
            <person name="Foster P.G."/>
            <person name="Simillion C."/>
            <person name="Van de Peer Y."/>
            <person name="Miranda-Saavedra D."/>
            <person name="Barton G.J."/>
            <person name="Westrop G.D."/>
            <person name="Mueller S."/>
            <person name="Dessi D."/>
            <person name="Fiori P.L."/>
            <person name="Ren Q."/>
            <person name="Paulsen I."/>
            <person name="Zhang H."/>
            <person name="Bastida-Corcuera F.D."/>
            <person name="Simoes-Barbosa A."/>
            <person name="Brown M.T."/>
            <person name="Hayes R.D."/>
            <person name="Mukherjee M."/>
            <person name="Okumura C.Y."/>
            <person name="Schneider R."/>
            <person name="Smith A.J."/>
            <person name="Vanacova S."/>
            <person name="Villalvazo M."/>
            <person name="Haas B.J."/>
            <person name="Pertea M."/>
            <person name="Feldblyum T.V."/>
            <person name="Utterback T.R."/>
            <person name="Shu C.L."/>
            <person name="Osoegawa K."/>
            <person name="de Jong P.J."/>
            <person name="Hrdy I."/>
            <person name="Horvathova L."/>
            <person name="Zubacova Z."/>
            <person name="Dolezal P."/>
            <person name="Malik S.B."/>
            <person name="Logsdon J.M. Jr."/>
            <person name="Henze K."/>
            <person name="Gupta A."/>
            <person name="Wang C.C."/>
            <person name="Dunne R.L."/>
            <person name="Upcroft J.A."/>
            <person name="Upcroft P."/>
            <person name="White O."/>
            <person name="Salzberg S.L."/>
            <person name="Tang P."/>
            <person name="Chiu C.-H."/>
            <person name="Lee Y.-S."/>
            <person name="Embley T.M."/>
            <person name="Coombs G.H."/>
            <person name="Mottram J.C."/>
            <person name="Tachezy J."/>
            <person name="Fraser-Liggett C.M."/>
            <person name="Johnson P.J."/>
        </authorList>
    </citation>
    <scope>NUCLEOTIDE SEQUENCE [LARGE SCALE GENOMIC DNA]</scope>
    <source>
        <strain evidence="2">G3</strain>
    </source>
</reference>
<reference evidence="2" key="1">
    <citation type="submission" date="2006-10" db="EMBL/GenBank/DDBJ databases">
        <authorList>
            <person name="Amadeo P."/>
            <person name="Zhao Q."/>
            <person name="Wortman J."/>
            <person name="Fraser-Liggett C."/>
            <person name="Carlton J."/>
        </authorList>
    </citation>
    <scope>NUCLEOTIDE SEQUENCE</scope>
    <source>
        <strain evidence="2">G3</strain>
    </source>
</reference>
<proteinExistence type="predicted"/>
<dbReference type="Pfam" id="PF23643">
    <property type="entry name" value="TRAPPC13_C"/>
    <property type="match status" value="1"/>
</dbReference>
<gene>
    <name evidence="2" type="ORF">TVAG_319860</name>
</gene>
<dbReference type="OrthoDB" id="10662608at2759"/>
<dbReference type="InterPro" id="IPR055428">
    <property type="entry name" value="TRAPPC13_C"/>
</dbReference>
<keyword evidence="3" id="KW-1185">Reference proteome</keyword>